<comment type="caution">
    <text evidence="1">The sequence shown here is derived from an EMBL/GenBank/DDBJ whole genome shotgun (WGS) entry which is preliminary data.</text>
</comment>
<dbReference type="OrthoDB" id="1256349at2"/>
<protein>
    <recommendedName>
        <fullName evidence="3">Outer membrane beta-barrel protein</fullName>
    </recommendedName>
</protein>
<proteinExistence type="predicted"/>
<sequence>MNQRWGIGADFGYGNKSLAVFKEREHYRLYEFRSEILYLPLQQSRIKVYFSFQPFYILHTETLLNKSVFAEGMGRVSFDRADYKRIKYGFTFNYGFLFPIFPSIRLNVYTGGGLKRRENDYASFVNLAPSPYDEDHFPPYFDSYEPLTEFEFSFGMKAYFFLK</sequence>
<dbReference type="AlphaFoldDB" id="A0A6I1DXH5"/>
<organism evidence="1 2">
    <name type="scientific">Flagellimonas olearia</name>
    <dbReference type="NCBI Taxonomy" id="552546"/>
    <lineage>
        <taxon>Bacteria</taxon>
        <taxon>Pseudomonadati</taxon>
        <taxon>Bacteroidota</taxon>
        <taxon>Flavobacteriia</taxon>
        <taxon>Flavobacteriales</taxon>
        <taxon>Flavobacteriaceae</taxon>
        <taxon>Flagellimonas</taxon>
    </lineage>
</organism>
<name>A0A6I1DXH5_9FLAO</name>
<dbReference type="RefSeq" id="WP_152132535.1">
    <property type="nucleotide sequence ID" value="NZ_WELG01000002.1"/>
</dbReference>
<evidence type="ECO:0008006" key="3">
    <source>
        <dbReference type="Google" id="ProtNLM"/>
    </source>
</evidence>
<gene>
    <name evidence="1" type="ORF">F8C76_15365</name>
</gene>
<accession>A0A6I1DXH5</accession>
<reference evidence="1 2" key="1">
    <citation type="submission" date="2019-10" db="EMBL/GenBank/DDBJ databases">
        <title>Muricauda olearia CL-SS4 JCM15563 genome.</title>
        <authorList>
            <person name="Liu L."/>
        </authorList>
    </citation>
    <scope>NUCLEOTIDE SEQUENCE [LARGE SCALE GENOMIC DNA]</scope>
    <source>
        <strain evidence="1 2">CL-SS4</strain>
    </source>
</reference>
<dbReference type="EMBL" id="WELG01000002">
    <property type="protein sequence ID" value="KAB7529209.1"/>
    <property type="molecule type" value="Genomic_DNA"/>
</dbReference>
<evidence type="ECO:0000313" key="1">
    <source>
        <dbReference type="EMBL" id="KAB7529209.1"/>
    </source>
</evidence>
<dbReference type="Proteomes" id="UP000429785">
    <property type="component" value="Unassembled WGS sequence"/>
</dbReference>
<evidence type="ECO:0000313" key="2">
    <source>
        <dbReference type="Proteomes" id="UP000429785"/>
    </source>
</evidence>